<dbReference type="RefSeq" id="WP_323330784.1">
    <property type="nucleotide sequence ID" value="NZ_JAYFSI010000006.1"/>
</dbReference>
<accession>A0ABU5R9W7</accession>
<organism evidence="1 2">
    <name type="scientific">Amycolatopsis heterodermiae</name>
    <dbReference type="NCBI Taxonomy" id="3110235"/>
    <lineage>
        <taxon>Bacteria</taxon>
        <taxon>Bacillati</taxon>
        <taxon>Actinomycetota</taxon>
        <taxon>Actinomycetes</taxon>
        <taxon>Pseudonocardiales</taxon>
        <taxon>Pseudonocardiaceae</taxon>
        <taxon>Amycolatopsis</taxon>
    </lineage>
</organism>
<evidence type="ECO:0000313" key="1">
    <source>
        <dbReference type="EMBL" id="MEA5363028.1"/>
    </source>
</evidence>
<evidence type="ECO:0000313" key="2">
    <source>
        <dbReference type="Proteomes" id="UP001304298"/>
    </source>
</evidence>
<gene>
    <name evidence="1" type="ORF">VA596_26090</name>
</gene>
<sequence length="53" mass="5732">MEEVINAAGRIELIKRDGLAHEVGRQDLAVGWAIRAKGGGGERRLPEHVCQAP</sequence>
<name>A0ABU5R9W7_9PSEU</name>
<proteinExistence type="predicted"/>
<protein>
    <submittedName>
        <fullName evidence="1">Uncharacterized protein</fullName>
    </submittedName>
</protein>
<dbReference type="Proteomes" id="UP001304298">
    <property type="component" value="Unassembled WGS sequence"/>
</dbReference>
<keyword evidence="2" id="KW-1185">Reference proteome</keyword>
<dbReference type="EMBL" id="JAYFSI010000006">
    <property type="protein sequence ID" value="MEA5363028.1"/>
    <property type="molecule type" value="Genomic_DNA"/>
</dbReference>
<comment type="caution">
    <text evidence="1">The sequence shown here is derived from an EMBL/GenBank/DDBJ whole genome shotgun (WGS) entry which is preliminary data.</text>
</comment>
<reference evidence="1 2" key="1">
    <citation type="submission" date="2023-12" db="EMBL/GenBank/DDBJ databases">
        <title>Amycolatopsis sp. V23-08.</title>
        <authorList>
            <person name="Somphong A."/>
        </authorList>
    </citation>
    <scope>NUCLEOTIDE SEQUENCE [LARGE SCALE GENOMIC DNA]</scope>
    <source>
        <strain evidence="1 2">V23-08</strain>
    </source>
</reference>